<dbReference type="Proteomes" id="UP000215289">
    <property type="component" value="Unassembled WGS sequence"/>
</dbReference>
<reference evidence="2 3" key="1">
    <citation type="submission" date="2018-08" db="EMBL/GenBank/DDBJ databases">
        <title>Draft genome sequences of two Aspergillus turcosus clinical strains isolated from bronchoalveolar lavage fluid: one azole-susceptible and the other azole-resistant.</title>
        <authorList>
            <person name="Parent-Michaud M."/>
            <person name="Dufresne P.J."/>
            <person name="Fournier E."/>
            <person name="Martineau C."/>
            <person name="Moreira S."/>
            <person name="Perkins V."/>
            <person name="De Repentigny L."/>
            <person name="Dufresne S.F."/>
        </authorList>
    </citation>
    <scope>NUCLEOTIDE SEQUENCE [LARGE SCALE GENOMIC DNA]</scope>
    <source>
        <strain evidence="2">HMR AF 1038</strain>
    </source>
</reference>
<dbReference type="EMBL" id="NIDN02000014">
    <property type="protein sequence ID" value="RLM00563.1"/>
    <property type="molecule type" value="Genomic_DNA"/>
</dbReference>
<accession>A0A229YZU7</accession>
<evidence type="ECO:0000256" key="1">
    <source>
        <dbReference type="SAM" id="MobiDB-lite"/>
    </source>
</evidence>
<feature type="region of interest" description="Disordered" evidence="1">
    <location>
        <begin position="22"/>
        <end position="125"/>
    </location>
</feature>
<keyword evidence="3" id="KW-1185">Reference proteome</keyword>
<organism evidence="2 3">
    <name type="scientific">Aspergillus turcosus</name>
    <dbReference type="NCBI Taxonomy" id="1245748"/>
    <lineage>
        <taxon>Eukaryota</taxon>
        <taxon>Fungi</taxon>
        <taxon>Dikarya</taxon>
        <taxon>Ascomycota</taxon>
        <taxon>Pezizomycotina</taxon>
        <taxon>Eurotiomycetes</taxon>
        <taxon>Eurotiomycetidae</taxon>
        <taxon>Eurotiales</taxon>
        <taxon>Aspergillaceae</taxon>
        <taxon>Aspergillus</taxon>
        <taxon>Aspergillus subgen. Fumigati</taxon>
    </lineage>
</organism>
<dbReference type="OrthoDB" id="4503032at2759"/>
<evidence type="ECO:0000313" key="2">
    <source>
        <dbReference type="EMBL" id="RLM00563.1"/>
    </source>
</evidence>
<protein>
    <submittedName>
        <fullName evidence="2">Uncharacterized protein</fullName>
    </submittedName>
</protein>
<gene>
    <name evidence="2" type="ORF">CFD26_107989</name>
</gene>
<name>A0A229YZU7_9EURO</name>
<dbReference type="AlphaFoldDB" id="A0A229YZU7"/>
<sequence>MASYTNGFNTFGGDMARFLQASASNGHHPNGTGQFGGNTNRNGHGRVNRNQNSPRGNRRRGGNAGGQRPNQQPRRSPNPPNPNGANTHKGGNNPRRRGNLPNNRQARQNGAPRHPGNNNNNYNNNNQRRAQQLHTAFTRTRDGDVVMRDAFVAPITALAEEDRDVVMTDAPSLPETRAEYLTQGALAMNWIATAMLNLTVNDEAQGSTTTCLHGHGVGAPFYF</sequence>
<evidence type="ECO:0000313" key="3">
    <source>
        <dbReference type="Proteomes" id="UP000215289"/>
    </source>
</evidence>
<feature type="compositionally biased region" description="Low complexity" evidence="1">
    <location>
        <begin position="66"/>
        <end position="75"/>
    </location>
</feature>
<comment type="caution">
    <text evidence="2">The sequence shown here is derived from an EMBL/GenBank/DDBJ whole genome shotgun (WGS) entry which is preliminary data.</text>
</comment>
<proteinExistence type="predicted"/>